<gene>
    <name evidence="1" type="ORF">RhiirA1_468128</name>
</gene>
<name>A0A2N0RAM0_9GLOM</name>
<organism evidence="1 2">
    <name type="scientific">Rhizophagus irregularis</name>
    <dbReference type="NCBI Taxonomy" id="588596"/>
    <lineage>
        <taxon>Eukaryota</taxon>
        <taxon>Fungi</taxon>
        <taxon>Fungi incertae sedis</taxon>
        <taxon>Mucoromycota</taxon>
        <taxon>Glomeromycotina</taxon>
        <taxon>Glomeromycetes</taxon>
        <taxon>Glomerales</taxon>
        <taxon>Glomeraceae</taxon>
        <taxon>Rhizophagus</taxon>
    </lineage>
</organism>
<reference evidence="1 2" key="1">
    <citation type="submission" date="2017-10" db="EMBL/GenBank/DDBJ databases">
        <title>Extensive intraspecific genome diversity in a model arbuscular mycorrhizal fungus.</title>
        <authorList>
            <person name="Chen E.C.H."/>
            <person name="Morin E."/>
            <person name="Baudet D."/>
            <person name="Noel J."/>
            <person name="Ndikumana S."/>
            <person name="Charron P."/>
            <person name="St-Onge C."/>
            <person name="Giorgi J."/>
            <person name="Grigoriev I.V."/>
            <person name="Roux C."/>
            <person name="Martin F.M."/>
            <person name="Corradi N."/>
        </authorList>
    </citation>
    <scope>NUCLEOTIDE SEQUENCE [LARGE SCALE GENOMIC DNA]</scope>
    <source>
        <strain evidence="1 2">A1</strain>
    </source>
</reference>
<evidence type="ECO:0000313" key="2">
    <source>
        <dbReference type="Proteomes" id="UP000232688"/>
    </source>
</evidence>
<dbReference type="AlphaFoldDB" id="A0A2N0RAM0"/>
<accession>A0A2N0RAM0</accession>
<dbReference type="EMBL" id="LLXH01001157">
    <property type="protein sequence ID" value="PKC60361.1"/>
    <property type="molecule type" value="Genomic_DNA"/>
</dbReference>
<reference evidence="1 2" key="2">
    <citation type="submission" date="2017-10" db="EMBL/GenBank/DDBJ databases">
        <title>Genome analyses suggest a sexual origin of heterokaryosis in a supposedly ancient asexual fungus.</title>
        <authorList>
            <person name="Corradi N."/>
            <person name="Sedzielewska K."/>
            <person name="Noel J."/>
            <person name="Charron P."/>
            <person name="Farinelli L."/>
            <person name="Marton T."/>
            <person name="Kruger M."/>
            <person name="Pelin A."/>
            <person name="Brachmann A."/>
            <person name="Corradi N."/>
        </authorList>
    </citation>
    <scope>NUCLEOTIDE SEQUENCE [LARGE SCALE GENOMIC DNA]</scope>
    <source>
        <strain evidence="1 2">A1</strain>
    </source>
</reference>
<proteinExistence type="predicted"/>
<sequence length="74" mass="8466">MTETNKGRELKENQNSAHTLHQLVVTSLSFVDAGIDRWRVNFANFLKNNSSSIDARKMILVLFELSQQDDSNKL</sequence>
<protein>
    <submittedName>
        <fullName evidence="1">Uncharacterized protein</fullName>
    </submittedName>
</protein>
<comment type="caution">
    <text evidence="1">The sequence shown here is derived from an EMBL/GenBank/DDBJ whole genome shotgun (WGS) entry which is preliminary data.</text>
</comment>
<evidence type="ECO:0000313" key="1">
    <source>
        <dbReference type="EMBL" id="PKC60361.1"/>
    </source>
</evidence>
<dbReference type="VEuPathDB" id="FungiDB:RhiirA1_468128"/>
<dbReference type="Proteomes" id="UP000232688">
    <property type="component" value="Unassembled WGS sequence"/>
</dbReference>